<protein>
    <submittedName>
        <fullName evidence="2">TIR domain-containing protein</fullName>
    </submittedName>
</protein>
<accession>A0ABQ6VMB0</accession>
<evidence type="ECO:0000313" key="3">
    <source>
        <dbReference type="Proteomes" id="UP000461010"/>
    </source>
</evidence>
<dbReference type="SMART" id="SM00255">
    <property type="entry name" value="TIR"/>
    <property type="match status" value="1"/>
</dbReference>
<name>A0ABQ6VMB0_9BACT</name>
<dbReference type="SUPFAM" id="SSF52200">
    <property type="entry name" value="Toll/Interleukin receptor TIR domain"/>
    <property type="match status" value="1"/>
</dbReference>
<dbReference type="Proteomes" id="UP000461010">
    <property type="component" value="Unassembled WGS sequence"/>
</dbReference>
<organism evidence="2 3">
    <name type="scientific">Poseidonibacter ostreae</name>
    <dbReference type="NCBI Taxonomy" id="2654171"/>
    <lineage>
        <taxon>Bacteria</taxon>
        <taxon>Pseudomonadati</taxon>
        <taxon>Campylobacterota</taxon>
        <taxon>Epsilonproteobacteria</taxon>
        <taxon>Campylobacterales</taxon>
        <taxon>Arcobacteraceae</taxon>
        <taxon>Poseidonibacter</taxon>
    </lineage>
</organism>
<keyword evidence="3" id="KW-1185">Reference proteome</keyword>
<gene>
    <name evidence="2" type="ORF">GBG18_06795</name>
</gene>
<dbReference type="Gene3D" id="3.40.50.10140">
    <property type="entry name" value="Toll/interleukin-1 receptor homology (TIR) domain"/>
    <property type="match status" value="1"/>
</dbReference>
<sequence length="370" mass="43913">MKEETKYKYDVALSFAGEDREYVEDVAIFLKDIGIKVFYDKFEADSLWGKNLYDHLQEIYKDKAKYSILFISEHYKKKNWTTHERQSAQARAFEESREYILPVKFDNTEIPGINSTVGYLDANEYNPIDIAKVFVKKIGFEANKRWWGQWERDNTVLSNNGDLFIREVSEKGFYFDLLVQNGAHLGHLENEYAKFNSYNEALFEYTNEFDNEISRIHFLKVKDQIQLTPENCHQFHGMRAYFDGTYKFKKDFFTYHEDIIDDEILSKLYSLVNNNNKLFIEHVDSKWNDFLKCFSSSFGCENLDDFDANIIESALPGFYSDYAAILMIGKNKEIWGAYFDTPEMYYFTTENKNEEKVPKTISNWMKRFKI</sequence>
<dbReference type="Pfam" id="PF13676">
    <property type="entry name" value="TIR_2"/>
    <property type="match status" value="1"/>
</dbReference>
<evidence type="ECO:0000313" key="2">
    <source>
        <dbReference type="EMBL" id="KAB7891564.1"/>
    </source>
</evidence>
<evidence type="ECO:0000259" key="1">
    <source>
        <dbReference type="SMART" id="SM00255"/>
    </source>
</evidence>
<comment type="caution">
    <text evidence="2">The sequence shown here is derived from an EMBL/GenBank/DDBJ whole genome shotgun (WGS) entry which is preliminary data.</text>
</comment>
<dbReference type="EMBL" id="WFKJ01000016">
    <property type="protein sequence ID" value="KAB7891564.1"/>
    <property type="molecule type" value="Genomic_DNA"/>
</dbReference>
<dbReference type="InterPro" id="IPR000157">
    <property type="entry name" value="TIR_dom"/>
</dbReference>
<proteinExistence type="predicted"/>
<feature type="domain" description="TIR" evidence="1">
    <location>
        <begin position="8"/>
        <end position="160"/>
    </location>
</feature>
<dbReference type="RefSeq" id="WP_152189610.1">
    <property type="nucleotide sequence ID" value="NZ_WFKI01000011.1"/>
</dbReference>
<dbReference type="InterPro" id="IPR035897">
    <property type="entry name" value="Toll_tir_struct_dom_sf"/>
</dbReference>
<reference evidence="2 3" key="1">
    <citation type="submission" date="2019-10" db="EMBL/GenBank/DDBJ databases">
        <title>Poseidonibacter ostreae sp. nov., isolated from the gut of the Ostrea denselamellosa.</title>
        <authorList>
            <person name="Choi A."/>
        </authorList>
    </citation>
    <scope>NUCLEOTIDE SEQUENCE [LARGE SCALE GENOMIC DNA]</scope>
    <source>
        <strain evidence="2 3">SJOD-M-5</strain>
    </source>
</reference>